<dbReference type="KEGG" id="ehl:EHLA_2011"/>
<organism evidence="2 3">
    <name type="scientific">Anaerobutyricum hallii</name>
    <dbReference type="NCBI Taxonomy" id="39488"/>
    <lineage>
        <taxon>Bacteria</taxon>
        <taxon>Bacillati</taxon>
        <taxon>Bacillota</taxon>
        <taxon>Clostridia</taxon>
        <taxon>Lachnospirales</taxon>
        <taxon>Lachnospiraceae</taxon>
        <taxon>Anaerobutyricum</taxon>
    </lineage>
</organism>
<dbReference type="Pfam" id="PF12650">
    <property type="entry name" value="DUF3784"/>
    <property type="match status" value="1"/>
</dbReference>
<keyword evidence="3" id="KW-1185">Reference proteome</keyword>
<proteinExistence type="predicted"/>
<protein>
    <recommendedName>
        <fullName evidence="4">DUF3784 domain-containing protein</fullName>
    </recommendedName>
</protein>
<reference evidence="3" key="1">
    <citation type="submission" date="2017-09" db="EMBL/GenBank/DDBJ databases">
        <authorList>
            <person name="Shetty A S."/>
        </authorList>
    </citation>
    <scope>NUCLEOTIDE SEQUENCE [LARGE SCALE GENOMIC DNA]</scope>
</reference>
<evidence type="ECO:0000256" key="1">
    <source>
        <dbReference type="SAM" id="Phobius"/>
    </source>
</evidence>
<evidence type="ECO:0000313" key="2">
    <source>
        <dbReference type="EMBL" id="SOB72644.1"/>
    </source>
</evidence>
<feature type="transmembrane region" description="Helical" evidence="1">
    <location>
        <begin position="59"/>
        <end position="77"/>
    </location>
</feature>
<dbReference type="RefSeq" id="WP_096240596.1">
    <property type="nucleotide sequence ID" value="NZ_LT907978.1"/>
</dbReference>
<evidence type="ECO:0000313" key="3">
    <source>
        <dbReference type="Proteomes" id="UP000217549"/>
    </source>
</evidence>
<evidence type="ECO:0008006" key="4">
    <source>
        <dbReference type="Google" id="ProtNLM"/>
    </source>
</evidence>
<keyword evidence="1" id="KW-0472">Membrane</keyword>
<keyword evidence="1" id="KW-1133">Transmembrane helix</keyword>
<dbReference type="Proteomes" id="UP000217549">
    <property type="component" value="Chromosome I"/>
</dbReference>
<accession>A0A285PSV8</accession>
<dbReference type="InterPro" id="IPR017259">
    <property type="entry name" value="UCP037672"/>
</dbReference>
<feature type="transmembrane region" description="Helical" evidence="1">
    <location>
        <begin position="83"/>
        <end position="107"/>
    </location>
</feature>
<gene>
    <name evidence="2" type="ORF">EHLA_2011</name>
</gene>
<feature type="transmembrane region" description="Helical" evidence="1">
    <location>
        <begin position="12"/>
        <end position="38"/>
    </location>
</feature>
<name>A0A285PSV8_9FIRM</name>
<keyword evidence="1" id="KW-0812">Transmembrane</keyword>
<sequence>MTLKDISSGPDWIIWVVGIILAIFSIILLTGHGANLIAGYNTASKEVKDKYNAKKLSRVVGGGMTVITGLVFAMGIFENVLPASFAAISLIIIIIIIIDIVIMLVIANTVCKK</sequence>
<dbReference type="AlphaFoldDB" id="A0A285PSV8"/>
<dbReference type="EMBL" id="LT907978">
    <property type="protein sequence ID" value="SOB72644.1"/>
    <property type="molecule type" value="Genomic_DNA"/>
</dbReference>